<dbReference type="InterPro" id="IPR015797">
    <property type="entry name" value="NUDIX_hydrolase-like_dom_sf"/>
</dbReference>
<dbReference type="Gene3D" id="3.90.79.10">
    <property type="entry name" value="Nucleoside Triphosphate Pyrophosphohydrolase"/>
    <property type="match status" value="1"/>
</dbReference>
<protein>
    <submittedName>
        <fullName evidence="2">Nucleotide triphosphate diphosphatase NUDT15</fullName>
    </submittedName>
</protein>
<reference evidence="2" key="1">
    <citation type="submission" date="2022-02" db="EMBL/GenBank/DDBJ databases">
        <title>Atlantic sturgeon de novo genome assembly.</title>
        <authorList>
            <person name="Stock M."/>
            <person name="Klopp C."/>
            <person name="Guiguen Y."/>
            <person name="Cabau C."/>
            <person name="Parinello H."/>
            <person name="Santidrian Yebra-Pimentel E."/>
            <person name="Kuhl H."/>
            <person name="Dirks R.P."/>
            <person name="Guessner J."/>
            <person name="Wuertz S."/>
            <person name="Du K."/>
            <person name="Schartl M."/>
        </authorList>
    </citation>
    <scope>NUCLEOTIDE SEQUENCE</scope>
    <source>
        <strain evidence="2">STURGEONOMICS-FGT-2020</strain>
        <tissue evidence="2">Whole blood</tissue>
    </source>
</reference>
<dbReference type="PANTHER" id="PTHR16099:SF5">
    <property type="entry name" value="NUCLEOTIDE TRIPHOSPHATE DIPHOSPHATASE NUDT15"/>
    <property type="match status" value="1"/>
</dbReference>
<dbReference type="GO" id="GO:0006203">
    <property type="term" value="P:dGTP catabolic process"/>
    <property type="evidence" value="ECO:0007669"/>
    <property type="project" value="TreeGrafter"/>
</dbReference>
<gene>
    <name evidence="2" type="primary">NUDT15</name>
    <name evidence="2" type="ORF">AOXY_G10496</name>
</gene>
<accession>A0AAD8DEF0</accession>
<dbReference type="SUPFAM" id="SSF55811">
    <property type="entry name" value="Nudix"/>
    <property type="match status" value="1"/>
</dbReference>
<feature type="compositionally biased region" description="Polar residues" evidence="1">
    <location>
        <begin position="1"/>
        <end position="11"/>
    </location>
</feature>
<dbReference type="PANTHER" id="PTHR16099">
    <property type="entry name" value="8-OXO-DGTP DIPHOSPHATES NUDT15"/>
    <property type="match status" value="1"/>
</dbReference>
<feature type="region of interest" description="Disordered" evidence="1">
    <location>
        <begin position="1"/>
        <end position="23"/>
    </location>
</feature>
<dbReference type="AlphaFoldDB" id="A0AAD8DEF0"/>
<keyword evidence="3" id="KW-1185">Reference proteome</keyword>
<dbReference type="EMBL" id="JAGXEW010000009">
    <property type="protein sequence ID" value="KAK1167740.1"/>
    <property type="molecule type" value="Genomic_DNA"/>
</dbReference>
<evidence type="ECO:0000313" key="3">
    <source>
        <dbReference type="Proteomes" id="UP001230051"/>
    </source>
</evidence>
<proteinExistence type="predicted"/>
<name>A0AAD8DEF0_ACIOX</name>
<dbReference type="GO" id="GO:0005829">
    <property type="term" value="C:cytosol"/>
    <property type="evidence" value="ECO:0007669"/>
    <property type="project" value="TreeGrafter"/>
</dbReference>
<feature type="region of interest" description="Disordered" evidence="1">
    <location>
        <begin position="37"/>
        <end position="58"/>
    </location>
</feature>
<comment type="caution">
    <text evidence="2">The sequence shown here is derived from an EMBL/GenBank/DDBJ whole genome shotgun (WGS) entry which is preliminary data.</text>
</comment>
<organism evidence="2 3">
    <name type="scientific">Acipenser oxyrinchus oxyrinchus</name>
    <dbReference type="NCBI Taxonomy" id="40147"/>
    <lineage>
        <taxon>Eukaryota</taxon>
        <taxon>Metazoa</taxon>
        <taxon>Chordata</taxon>
        <taxon>Craniata</taxon>
        <taxon>Vertebrata</taxon>
        <taxon>Euteleostomi</taxon>
        <taxon>Actinopterygii</taxon>
        <taxon>Chondrostei</taxon>
        <taxon>Acipenseriformes</taxon>
        <taxon>Acipenseridae</taxon>
        <taxon>Acipenser</taxon>
    </lineage>
</organism>
<evidence type="ECO:0000313" key="2">
    <source>
        <dbReference type="EMBL" id="KAK1167740.1"/>
    </source>
</evidence>
<evidence type="ECO:0000256" key="1">
    <source>
        <dbReference type="SAM" id="MobiDB-lite"/>
    </source>
</evidence>
<dbReference type="Proteomes" id="UP001230051">
    <property type="component" value="Unassembled WGS sequence"/>
</dbReference>
<dbReference type="GO" id="GO:0035539">
    <property type="term" value="F:8-oxo-7,8-dihydrodeoxyguanosine triphosphate pyrophosphatase activity"/>
    <property type="evidence" value="ECO:0007669"/>
    <property type="project" value="TreeGrafter"/>
</dbReference>
<sequence length="58" mass="5778">MEPASGASTSGPPIPKRPGVGVGVLVSSSHPKCVLLGRRKRSMGKGTAQLPGGHLAFG</sequence>